<dbReference type="InterPro" id="IPR000160">
    <property type="entry name" value="GGDEF_dom"/>
</dbReference>
<protein>
    <submittedName>
        <fullName evidence="2">Diguanylate cyclase (GGDEF) domain-containing protein</fullName>
    </submittedName>
</protein>
<accession>A0AAQ1RWX4</accession>
<comment type="caution">
    <text evidence="2">The sequence shown here is derived from an EMBL/GenBank/DDBJ whole genome shotgun (WGS) entry which is preliminary data.</text>
</comment>
<evidence type="ECO:0000313" key="3">
    <source>
        <dbReference type="Proteomes" id="UP000184089"/>
    </source>
</evidence>
<organism evidence="2 3">
    <name type="scientific">Bittarella massiliensis</name>
    <name type="common">ex Durand et al. 2017</name>
    <dbReference type="NCBI Taxonomy" id="1720313"/>
    <lineage>
        <taxon>Bacteria</taxon>
        <taxon>Bacillati</taxon>
        <taxon>Bacillota</taxon>
        <taxon>Clostridia</taxon>
        <taxon>Eubacteriales</taxon>
        <taxon>Oscillospiraceae</taxon>
        <taxon>Bittarella (ex Durand et al. 2017)</taxon>
    </lineage>
</organism>
<evidence type="ECO:0000259" key="1">
    <source>
        <dbReference type="PROSITE" id="PS50887"/>
    </source>
</evidence>
<dbReference type="InterPro" id="IPR029787">
    <property type="entry name" value="Nucleotide_cyclase"/>
</dbReference>
<dbReference type="PANTHER" id="PTHR45138">
    <property type="entry name" value="REGULATORY COMPONENTS OF SENSORY TRANSDUCTION SYSTEM"/>
    <property type="match status" value="1"/>
</dbReference>
<name>A0AAQ1RWX4_9FIRM</name>
<evidence type="ECO:0000313" key="2">
    <source>
        <dbReference type="EMBL" id="SHG49876.1"/>
    </source>
</evidence>
<dbReference type="AlphaFoldDB" id="A0AAQ1RWX4"/>
<dbReference type="SMART" id="SM00267">
    <property type="entry name" value="GGDEF"/>
    <property type="match status" value="1"/>
</dbReference>
<proteinExistence type="predicted"/>
<dbReference type="EMBL" id="FQVY01000004">
    <property type="protein sequence ID" value="SHG49876.1"/>
    <property type="molecule type" value="Genomic_DNA"/>
</dbReference>
<dbReference type="RefSeq" id="WP_044992782.1">
    <property type="nucleotide sequence ID" value="NZ_FQVY01000004.1"/>
</dbReference>
<dbReference type="SUPFAM" id="SSF55073">
    <property type="entry name" value="Nucleotide cyclase"/>
    <property type="match status" value="1"/>
</dbReference>
<feature type="domain" description="GGDEF" evidence="1">
    <location>
        <begin position="287"/>
        <end position="418"/>
    </location>
</feature>
<dbReference type="InterPro" id="IPR043128">
    <property type="entry name" value="Rev_trsase/Diguanyl_cyclase"/>
</dbReference>
<dbReference type="Gene3D" id="3.30.70.270">
    <property type="match status" value="1"/>
</dbReference>
<dbReference type="CDD" id="cd01949">
    <property type="entry name" value="GGDEF"/>
    <property type="match status" value="1"/>
</dbReference>
<gene>
    <name evidence="2" type="ORF">SAMN05444424_2572</name>
</gene>
<dbReference type="PROSITE" id="PS50887">
    <property type="entry name" value="GGDEF"/>
    <property type="match status" value="1"/>
</dbReference>
<dbReference type="GO" id="GO:0052621">
    <property type="term" value="F:diguanylate cyclase activity"/>
    <property type="evidence" value="ECO:0007669"/>
    <property type="project" value="TreeGrafter"/>
</dbReference>
<dbReference type="InterPro" id="IPR050469">
    <property type="entry name" value="Diguanylate_Cyclase"/>
</dbReference>
<dbReference type="PANTHER" id="PTHR45138:SF9">
    <property type="entry name" value="DIGUANYLATE CYCLASE DGCM-RELATED"/>
    <property type="match status" value="1"/>
</dbReference>
<reference evidence="3" key="1">
    <citation type="submission" date="2016-11" db="EMBL/GenBank/DDBJ databases">
        <authorList>
            <person name="Jaros S."/>
            <person name="Januszkiewicz K."/>
            <person name="Wedrychowicz H."/>
        </authorList>
    </citation>
    <scope>NUCLEOTIDE SEQUENCE [LARGE SCALE GENOMIC DNA]</scope>
    <source>
        <strain evidence="3">DSM 4029</strain>
    </source>
</reference>
<dbReference type="Pfam" id="PF00990">
    <property type="entry name" value="GGDEF"/>
    <property type="match status" value="1"/>
</dbReference>
<dbReference type="Proteomes" id="UP000184089">
    <property type="component" value="Unassembled WGS sequence"/>
</dbReference>
<sequence>MNERMSGEALLAAAARGVKGGLVRLQLGQAKPHWSPDGGFLALLDCTPELFARTQGGDPWFFLGAQGRRLAARKLARARRAGRVQADFPCYTPAGQLRWLRWCGVLEAPHRWRFFCLDIGRWRQMQRELEGERERRQVLLRCTDGLAFEYDGAEDVMTFCDRRPGRAGGGIWRAEGYLAALEGSGCPGTADFAAICRGKSAGPAEVRLEGRAFPGHEGGWFSASGAPVEGPGGRTCVLGVLRDISAHKKETQKLRSRCCRDPMTRLYNKLSTAEAVDGYLQGPCRGSSGALLLIDLDDFKGVNDRYGHQFGDAVLTEVSARLRANFRATDIVGRVGGDEFVVFMKDAAAPVVGETVERLCQLLEQELPSRRGLSVRGSIGVALWPRDGASYETLFAAADRAMYEAKRAGKDRYRMAAGAPAPALGGDRGGEADCPLCLGRLLERATAAPAPEEGVRRVLADLGDALGAHRTYFVWKGEAPLHVWTAPGVAAGLPDGPAAPALLDRVDLQPYYDPAAGLLYCPDAEAAGESAPRFAAFCRARGARAVLQCRVAGGGRLGLLGAEVNGARRYWNKEEVALLKGAARICQLLLC</sequence>
<dbReference type="NCBIfam" id="TIGR00254">
    <property type="entry name" value="GGDEF"/>
    <property type="match status" value="1"/>
</dbReference>